<dbReference type="GO" id="GO:0022627">
    <property type="term" value="C:cytosolic small ribosomal subunit"/>
    <property type="evidence" value="ECO:0007669"/>
    <property type="project" value="TreeGrafter"/>
</dbReference>
<dbReference type="HAMAP" id="MF_00839">
    <property type="entry name" value="HPF"/>
    <property type="match status" value="1"/>
</dbReference>
<dbReference type="Proteomes" id="UP000273675">
    <property type="component" value="Unassembled WGS sequence"/>
</dbReference>
<evidence type="ECO:0000256" key="2">
    <source>
        <dbReference type="ARBA" id="ARBA00038695"/>
    </source>
</evidence>
<keyword evidence="5" id="KW-0175">Coiled coil</keyword>
<comment type="similarity">
    <text evidence="4">Belongs to the HPF/YfiA ribosome-associated protein family. Long HPF subfamily.</text>
</comment>
<dbReference type="RefSeq" id="WP_075191484.1">
    <property type="nucleotide sequence ID" value="NZ_RBIM01000005.1"/>
</dbReference>
<name>A0A495D2P3_9PROT</name>
<comment type="subunit">
    <text evidence="4">Interacts with 100S ribosomes.</text>
</comment>
<dbReference type="InterPro" id="IPR050574">
    <property type="entry name" value="HPF/YfiA_ribosome-assoc"/>
</dbReference>
<dbReference type="PANTHER" id="PTHR33231">
    <property type="entry name" value="30S RIBOSOMAL PROTEIN"/>
    <property type="match status" value="1"/>
</dbReference>
<dbReference type="Gene3D" id="3.30.505.50">
    <property type="entry name" value="Sigma 54 modulation/S30EA ribosomal protein, C-terminal domain"/>
    <property type="match status" value="1"/>
</dbReference>
<evidence type="ECO:0000313" key="9">
    <source>
        <dbReference type="Proteomes" id="UP000273675"/>
    </source>
</evidence>
<dbReference type="Pfam" id="PF02482">
    <property type="entry name" value="Ribosomal_S30AE"/>
    <property type="match status" value="1"/>
</dbReference>
<dbReference type="InterPro" id="IPR034694">
    <property type="entry name" value="HPF_long/plastid"/>
</dbReference>
<evidence type="ECO:0000256" key="5">
    <source>
        <dbReference type="SAM" id="Coils"/>
    </source>
</evidence>
<feature type="region of interest" description="Disordered" evidence="6">
    <location>
        <begin position="122"/>
        <end position="143"/>
    </location>
</feature>
<reference evidence="8 9" key="1">
    <citation type="submission" date="2018-10" db="EMBL/GenBank/DDBJ databases">
        <title>Genomic Encyclopedia of Type Strains, Phase IV (KMG-IV): sequencing the most valuable type-strain genomes for metagenomic binning, comparative biology and taxonomic classification.</title>
        <authorList>
            <person name="Goeker M."/>
        </authorList>
    </citation>
    <scope>NUCLEOTIDE SEQUENCE [LARGE SCALE GENOMIC DNA]</scope>
    <source>
        <strain evidence="8 9">DSM 4734</strain>
    </source>
</reference>
<evidence type="ECO:0000256" key="1">
    <source>
        <dbReference type="ARBA" id="ARBA00022845"/>
    </source>
</evidence>
<feature type="coiled-coil region" evidence="5">
    <location>
        <begin position="66"/>
        <end position="100"/>
    </location>
</feature>
<dbReference type="GO" id="GO:0045900">
    <property type="term" value="P:negative regulation of translational elongation"/>
    <property type="evidence" value="ECO:0007669"/>
    <property type="project" value="TreeGrafter"/>
</dbReference>
<dbReference type="NCBIfam" id="TIGR00741">
    <property type="entry name" value="yfiA"/>
    <property type="match status" value="1"/>
</dbReference>
<sequence>MHIQVVSKGIDVSGALREQILGRVEDGVAKYFNRPGEAYVSISREGTGFRVECSVHLPSGVMLQAHGEADDAYKAAENTMERLEKRLRRYKRKLKNHHNDNKAELPAESLPIVVLKGMRDSHVEDEDDYEEDDTSGAPLNGAPEPIVIAEQVGEVRTLTVGMASLELDAADSSFLMFRNAANGGLNIVYRRPDGHIGWLNPAREDRSEPA</sequence>
<feature type="compositionally biased region" description="Acidic residues" evidence="6">
    <location>
        <begin position="123"/>
        <end position="134"/>
    </location>
</feature>
<evidence type="ECO:0000313" key="8">
    <source>
        <dbReference type="EMBL" id="RKQ96037.1"/>
    </source>
</evidence>
<feature type="domain" description="Sigma 54 modulation/S30EA ribosomal protein C-terminal" evidence="7">
    <location>
        <begin position="144"/>
        <end position="197"/>
    </location>
</feature>
<dbReference type="GO" id="GO:0043024">
    <property type="term" value="F:ribosomal small subunit binding"/>
    <property type="evidence" value="ECO:0007669"/>
    <property type="project" value="TreeGrafter"/>
</dbReference>
<dbReference type="OrthoDB" id="9794975at2"/>
<dbReference type="AlphaFoldDB" id="A0A495D2P3"/>
<dbReference type="Gene3D" id="3.30.160.100">
    <property type="entry name" value="Ribosome hibernation promotion factor-like"/>
    <property type="match status" value="1"/>
</dbReference>
<comment type="function">
    <text evidence="4">Required for dimerization of active 70S ribosomes into 100S ribosomes in stationary phase; 100S ribosomes are translationally inactive and sometimes present during exponential growth.</text>
</comment>
<dbReference type="SUPFAM" id="SSF69754">
    <property type="entry name" value="Ribosome binding protein Y (YfiA homologue)"/>
    <property type="match status" value="1"/>
</dbReference>
<dbReference type="PANTHER" id="PTHR33231:SF1">
    <property type="entry name" value="30S RIBOSOMAL PROTEIN"/>
    <property type="match status" value="1"/>
</dbReference>
<keyword evidence="1 4" id="KW-0810">Translation regulation</keyword>
<dbReference type="InterPro" id="IPR003489">
    <property type="entry name" value="RHF/RaiA"/>
</dbReference>
<dbReference type="EMBL" id="RBIM01000005">
    <property type="protein sequence ID" value="RKQ96037.1"/>
    <property type="molecule type" value="Genomic_DNA"/>
</dbReference>
<comment type="subcellular location">
    <subcellularLocation>
        <location evidence="4">Cytoplasm</location>
    </subcellularLocation>
</comment>
<accession>A0A495D2P3</accession>
<organism evidence="8 9">
    <name type="scientific">Maricaulis maris</name>
    <dbReference type="NCBI Taxonomy" id="74318"/>
    <lineage>
        <taxon>Bacteria</taxon>
        <taxon>Pseudomonadati</taxon>
        <taxon>Pseudomonadota</taxon>
        <taxon>Alphaproteobacteria</taxon>
        <taxon>Maricaulales</taxon>
        <taxon>Maricaulaceae</taxon>
        <taxon>Maricaulis</taxon>
    </lineage>
</organism>
<protein>
    <recommendedName>
        <fullName evidence="3 4">Ribosome hibernation promoting factor</fullName>
        <shortName evidence="4">HPF</shortName>
    </recommendedName>
</protein>
<keyword evidence="4" id="KW-0963">Cytoplasm</keyword>
<gene>
    <name evidence="4" type="primary">hpf</name>
    <name evidence="8" type="ORF">C7435_2288</name>
</gene>
<dbReference type="InterPro" id="IPR032528">
    <property type="entry name" value="Ribosom_S30AE_C"/>
</dbReference>
<evidence type="ECO:0000256" key="4">
    <source>
        <dbReference type="HAMAP-Rule" id="MF_00839"/>
    </source>
</evidence>
<evidence type="ECO:0000256" key="6">
    <source>
        <dbReference type="SAM" id="MobiDB-lite"/>
    </source>
</evidence>
<evidence type="ECO:0000259" key="7">
    <source>
        <dbReference type="Pfam" id="PF16321"/>
    </source>
</evidence>
<dbReference type="InterPro" id="IPR038416">
    <property type="entry name" value="Ribosom_S30AE_C_sf"/>
</dbReference>
<dbReference type="Pfam" id="PF16321">
    <property type="entry name" value="Ribosom_S30AE_C"/>
    <property type="match status" value="1"/>
</dbReference>
<evidence type="ECO:0000256" key="3">
    <source>
        <dbReference type="ARBA" id="ARBA00041148"/>
    </source>
</evidence>
<comment type="subunit">
    <text evidence="2">Associates exclusively with 100S ribosomes, which are dimers of 70S ribosomes.</text>
</comment>
<comment type="caution">
    <text evidence="8">The sequence shown here is derived from an EMBL/GenBank/DDBJ whole genome shotgun (WGS) entry which is preliminary data.</text>
</comment>
<dbReference type="InterPro" id="IPR036567">
    <property type="entry name" value="RHF-like"/>
</dbReference>
<proteinExistence type="inferred from homology"/>